<name>A0ABR3FRD1_9AGAR</name>
<accession>A0ABR3FRD1</accession>
<evidence type="ECO:0000256" key="1">
    <source>
        <dbReference type="SAM" id="MobiDB-lite"/>
    </source>
</evidence>
<evidence type="ECO:0000313" key="4">
    <source>
        <dbReference type="Proteomes" id="UP001465976"/>
    </source>
</evidence>
<proteinExistence type="predicted"/>
<organism evidence="3 4">
    <name type="scientific">Marasmius crinis-equi</name>
    <dbReference type="NCBI Taxonomy" id="585013"/>
    <lineage>
        <taxon>Eukaryota</taxon>
        <taxon>Fungi</taxon>
        <taxon>Dikarya</taxon>
        <taxon>Basidiomycota</taxon>
        <taxon>Agaricomycotina</taxon>
        <taxon>Agaricomycetes</taxon>
        <taxon>Agaricomycetidae</taxon>
        <taxon>Agaricales</taxon>
        <taxon>Marasmiineae</taxon>
        <taxon>Marasmiaceae</taxon>
        <taxon>Marasmius</taxon>
    </lineage>
</organism>
<feature type="region of interest" description="Disordered" evidence="1">
    <location>
        <begin position="29"/>
        <end position="99"/>
    </location>
</feature>
<evidence type="ECO:0000259" key="2">
    <source>
        <dbReference type="Pfam" id="PF20231"/>
    </source>
</evidence>
<dbReference type="Pfam" id="PF20231">
    <property type="entry name" value="DUF6589"/>
    <property type="match status" value="1"/>
</dbReference>
<comment type="caution">
    <text evidence="3">The sequence shown here is derived from an EMBL/GenBank/DDBJ whole genome shotgun (WGS) entry which is preliminary data.</text>
</comment>
<dbReference type="Proteomes" id="UP001465976">
    <property type="component" value="Unassembled WGS sequence"/>
</dbReference>
<feature type="domain" description="DUF6589" evidence="2">
    <location>
        <begin position="401"/>
        <end position="798"/>
    </location>
</feature>
<dbReference type="InterPro" id="IPR046496">
    <property type="entry name" value="DUF6589"/>
</dbReference>
<keyword evidence="4" id="KW-1185">Reference proteome</keyword>
<feature type="compositionally biased region" description="Basic and acidic residues" evidence="1">
    <location>
        <begin position="85"/>
        <end position="99"/>
    </location>
</feature>
<feature type="compositionally biased region" description="Polar residues" evidence="1">
    <location>
        <begin position="35"/>
        <end position="45"/>
    </location>
</feature>
<reference evidence="3 4" key="1">
    <citation type="submission" date="2024-02" db="EMBL/GenBank/DDBJ databases">
        <title>A draft genome for the cacao thread blight pathogen Marasmius crinis-equi.</title>
        <authorList>
            <person name="Cohen S.P."/>
            <person name="Baruah I.K."/>
            <person name="Amoako-Attah I."/>
            <person name="Bukari Y."/>
            <person name="Meinhardt L.W."/>
            <person name="Bailey B.A."/>
        </authorList>
    </citation>
    <scope>NUCLEOTIDE SEQUENCE [LARGE SCALE GENOMIC DNA]</scope>
    <source>
        <strain evidence="3 4">GH-76</strain>
    </source>
</reference>
<protein>
    <recommendedName>
        <fullName evidence="2">DUF6589 domain-containing protein</fullName>
    </recommendedName>
</protein>
<sequence length="826" mass="93757">MTTRSNLSIEELCQQLLELLPIEIDDEEAEFSSVVHPSSPINAFSGSDDDDPREFSAFMGEHSDLPEVSSDADPSFTVDEESENEERRPRDSRRLPTDDEQKTLSVLSFIQAAFPAHFTFVKFLRLIFTSNHPAIRKSCGYLFSPNNFDIFRAYHRLFSDKENVLMNAWVVKEAAGICGEEIDSITKGSYHSAPALRDIANRLRVPSKQVDLKMVQRSRIVSLQQDYAFALKHLQTFLRKVVDSDNEAREGIENSLLMSTSILLNARSQKTNYHQVINGLMLWDNRVPKRVVQALNQYGVCSSHPHLVRASRNLSSDITHCARLACLDELKLKILIYDNYNWRKLAYEASYVHGTVSYDQVSGILVCVAPKDVGSSVSATELSDVSRFDALEGQRTKINPRRSLEDILPSSEDQQRFLHHSTIHIATILGEEVACFKDFHYGDFTEPRPIPAHCTELYCLPPLDQEQSSTRGNIAVLHDYFLNVLRAPLEVFERVMFFVLGDRLTVVRDRAAQDLRALDQSPWRFHKFQSFKTLNGLMHECMNMIQTMGKNAWGKKSDELSLSSILDLPCFQNRRELSLKKLDYYAWLRFLDVVGRSLVIAGAAAALGLESVDEFGRYGFSQQSFDELCNAVAYNFVVAAPDALEADGTKPVLGDTVCRNALLLNHDLMTLREMRHAIKHGHPTRIHGMLKYWAPMFYAGEGYNYAQETMELLHNLQHDWPDSSANVLLPSMLCNRQGRSDSFLEGDLVNEHYNDRIKEHAHGTNASPLTLSRHSPTAGHLQDLSDHLFEDLGVEDLGVEALNQKHHHVEQHQDVAELTKYFITKL</sequence>
<evidence type="ECO:0000313" key="3">
    <source>
        <dbReference type="EMBL" id="KAL0577988.1"/>
    </source>
</evidence>
<gene>
    <name evidence="3" type="ORF">V5O48_003991</name>
</gene>
<dbReference type="EMBL" id="JBAHYK010000125">
    <property type="protein sequence ID" value="KAL0577988.1"/>
    <property type="molecule type" value="Genomic_DNA"/>
</dbReference>
<feature type="non-terminal residue" evidence="3">
    <location>
        <position position="826"/>
    </location>
</feature>